<evidence type="ECO:0000313" key="1">
    <source>
        <dbReference type="EMBL" id="CAB4268942.1"/>
    </source>
</evidence>
<organism evidence="1 2">
    <name type="scientific">Prunus armeniaca</name>
    <name type="common">Apricot</name>
    <name type="synonym">Armeniaca vulgaris</name>
    <dbReference type="NCBI Taxonomy" id="36596"/>
    <lineage>
        <taxon>Eukaryota</taxon>
        <taxon>Viridiplantae</taxon>
        <taxon>Streptophyta</taxon>
        <taxon>Embryophyta</taxon>
        <taxon>Tracheophyta</taxon>
        <taxon>Spermatophyta</taxon>
        <taxon>Magnoliopsida</taxon>
        <taxon>eudicotyledons</taxon>
        <taxon>Gunneridae</taxon>
        <taxon>Pentapetalae</taxon>
        <taxon>rosids</taxon>
        <taxon>fabids</taxon>
        <taxon>Rosales</taxon>
        <taxon>Rosaceae</taxon>
        <taxon>Amygdaloideae</taxon>
        <taxon>Amygdaleae</taxon>
        <taxon>Prunus</taxon>
    </lineage>
</organism>
<dbReference type="EMBL" id="CAEKDK010000002">
    <property type="protein sequence ID" value="CAB4268942.1"/>
    <property type="molecule type" value="Genomic_DNA"/>
</dbReference>
<dbReference type="Proteomes" id="UP000507222">
    <property type="component" value="Unassembled WGS sequence"/>
</dbReference>
<gene>
    <name evidence="1" type="ORF">CURHAP_LOCUS13707</name>
</gene>
<dbReference type="CDD" id="cd12108">
    <property type="entry name" value="Hr-like"/>
    <property type="match status" value="1"/>
</dbReference>
<sequence>MAMLLMGSQHGDMVDYSSSSKANSPLSVILFIHKAICNELDVLHQLAMGYAMGQHAAFLERFRFLQSIYESYLNAKDEVIFAAVDTRVKNIAPTYFLQHVGERTVLDNLSKLQSSSIQNEETFSRELAFLTGALQTLVGQGLAKEEEQY</sequence>
<reference evidence="1 2" key="1">
    <citation type="submission" date="2020-05" db="EMBL/GenBank/DDBJ databases">
        <authorList>
            <person name="Campoy J."/>
            <person name="Schneeberger K."/>
            <person name="Spophaly S."/>
        </authorList>
    </citation>
    <scope>NUCLEOTIDE SEQUENCE [LARGE SCALE GENOMIC DNA]</scope>
    <source>
        <strain evidence="1">PruArmRojPasFocal</strain>
    </source>
</reference>
<proteinExistence type="predicted"/>
<dbReference type="AlphaFoldDB" id="A0A6J5TYR8"/>
<accession>A0A6J5TYR8</accession>
<dbReference type="Gene3D" id="1.20.120.520">
    <property type="entry name" value="nmb1532 protein domain like"/>
    <property type="match status" value="1"/>
</dbReference>
<protein>
    <submittedName>
        <fullName evidence="1">Uncharacterized protein</fullName>
    </submittedName>
</protein>
<name>A0A6J5TYR8_PRUAR</name>
<evidence type="ECO:0000313" key="2">
    <source>
        <dbReference type="Proteomes" id="UP000507222"/>
    </source>
</evidence>